<keyword evidence="4" id="KW-1185">Reference proteome</keyword>
<gene>
    <name evidence="3" type="ORF">EAH84_02325</name>
</gene>
<dbReference type="OrthoDB" id="7478143at2"/>
<dbReference type="Gene3D" id="2.160.20.120">
    <property type="match status" value="1"/>
</dbReference>
<evidence type="ECO:0000259" key="2">
    <source>
        <dbReference type="Pfam" id="PF10988"/>
    </source>
</evidence>
<sequence length="234" mass="23487">MTLSLRLAVLALSCATATASAADRPIYIGSFDRVRVQGPFEVRIVNGSPGATLSGDRRVIEGVEVRVDGSTLTIRNGFGQWGEQPRASTTQPVVVTLRTRNVVHATVIGAGRLTIPRMKATRVELAVTGAGVIIAGGIDADQANATVIGGGAITLAGRATSTRLIANGPATIDAGALAAGDATVRVDGPGEVKANARFTATVDNLGLGQVTVAGHPKCSVKANAGGPVTCGGGA</sequence>
<protein>
    <submittedName>
        <fullName evidence="3">DUF2807 domain-containing protein</fullName>
    </submittedName>
</protein>
<accession>A0A502CPS8</accession>
<evidence type="ECO:0000256" key="1">
    <source>
        <dbReference type="SAM" id="SignalP"/>
    </source>
</evidence>
<feature type="domain" description="Putative auto-transporter adhesin head GIN" evidence="2">
    <location>
        <begin position="31"/>
        <end position="216"/>
    </location>
</feature>
<dbReference type="Pfam" id="PF10988">
    <property type="entry name" value="DUF2807"/>
    <property type="match status" value="1"/>
</dbReference>
<feature type="chain" id="PRO_5021336705" evidence="1">
    <location>
        <begin position="22"/>
        <end position="234"/>
    </location>
</feature>
<dbReference type="RefSeq" id="WP_140867039.1">
    <property type="nucleotide sequence ID" value="NZ_RCZK01000001.1"/>
</dbReference>
<proteinExistence type="predicted"/>
<dbReference type="EMBL" id="RCZK01000001">
    <property type="protein sequence ID" value="TPG15645.1"/>
    <property type="molecule type" value="Genomic_DNA"/>
</dbReference>
<dbReference type="AlphaFoldDB" id="A0A502CPS8"/>
<name>A0A502CPS8_9SPHN</name>
<keyword evidence="1" id="KW-0732">Signal</keyword>
<reference evidence="3 4" key="1">
    <citation type="journal article" date="2019" name="Environ. Microbiol.">
        <title>Species interactions and distinct microbial communities in high Arctic permafrost affected cryosols are associated with the CH4 and CO2 gas fluxes.</title>
        <authorList>
            <person name="Altshuler I."/>
            <person name="Hamel J."/>
            <person name="Turney S."/>
            <person name="Magnuson E."/>
            <person name="Levesque R."/>
            <person name="Greer C."/>
            <person name="Whyte L.G."/>
        </authorList>
    </citation>
    <scope>NUCLEOTIDE SEQUENCE [LARGE SCALE GENOMIC DNA]</scope>
    <source>
        <strain evidence="3 4">S5.1</strain>
    </source>
</reference>
<dbReference type="InterPro" id="IPR021255">
    <property type="entry name" value="DUF2807"/>
</dbReference>
<evidence type="ECO:0000313" key="3">
    <source>
        <dbReference type="EMBL" id="TPG15645.1"/>
    </source>
</evidence>
<organism evidence="3 4">
    <name type="scientific">Sphingomonas oligophenolica</name>
    <dbReference type="NCBI Taxonomy" id="301154"/>
    <lineage>
        <taxon>Bacteria</taxon>
        <taxon>Pseudomonadati</taxon>
        <taxon>Pseudomonadota</taxon>
        <taxon>Alphaproteobacteria</taxon>
        <taxon>Sphingomonadales</taxon>
        <taxon>Sphingomonadaceae</taxon>
        <taxon>Sphingomonas</taxon>
    </lineage>
</organism>
<dbReference type="Proteomes" id="UP000318413">
    <property type="component" value="Unassembled WGS sequence"/>
</dbReference>
<feature type="signal peptide" evidence="1">
    <location>
        <begin position="1"/>
        <end position="21"/>
    </location>
</feature>
<evidence type="ECO:0000313" key="4">
    <source>
        <dbReference type="Proteomes" id="UP000318413"/>
    </source>
</evidence>
<comment type="caution">
    <text evidence="3">The sequence shown here is derived from an EMBL/GenBank/DDBJ whole genome shotgun (WGS) entry which is preliminary data.</text>
</comment>